<gene>
    <name evidence="1" type="ORF">PMACD_LOCUS141</name>
</gene>
<proteinExistence type="predicted"/>
<dbReference type="AlphaFoldDB" id="A0A821KY42"/>
<evidence type="ECO:0000313" key="1">
    <source>
        <dbReference type="EMBL" id="CAF4742869.1"/>
    </source>
</evidence>
<comment type="caution">
    <text evidence="1">The sequence shown here is derived from an EMBL/GenBank/DDBJ whole genome shotgun (WGS) entry which is preliminary data.</text>
</comment>
<accession>A0A821KY42</accession>
<reference evidence="1" key="1">
    <citation type="submission" date="2021-02" db="EMBL/GenBank/DDBJ databases">
        <authorList>
            <person name="Steward A R."/>
        </authorList>
    </citation>
    <scope>NUCLEOTIDE SEQUENCE</scope>
</reference>
<dbReference type="Proteomes" id="UP000663880">
    <property type="component" value="Unassembled WGS sequence"/>
</dbReference>
<dbReference type="EMBL" id="CAJOBZ010000001">
    <property type="protein sequence ID" value="CAF4742869.1"/>
    <property type="molecule type" value="Genomic_DNA"/>
</dbReference>
<sequence>MEMIGKINGNEFTCNNSFINEYLKFLNNIPKTPDILISNAYIIDLSQDSETQESVNNIIDLEADYKLDNNKNIELNLLKNENLEINTQEIVNNILDLEADYKLDNNKNIELNLPKNENLEINTQEIVNNILDPEADYKLDNNKNIELNLPKNENLEINTQVIVNNILDPEADYKLDNNKNIELKLPKNENLEINTQEIVNNILDPEADYKLDNNKKNIELKLPKNPILNTEIEGNLKETKKRVLENFETSLDDLPLSELSAILRNEETYSVEGLHFEFITEEEAKMKRLYYLNDPITIMEGYFPPPKTVKIHQIPTGNDYLELFQHYPSCSMDTNKSSRPSVRMDRYGIGSDIDMSVSNDVSLESE</sequence>
<evidence type="ECO:0000313" key="2">
    <source>
        <dbReference type="Proteomes" id="UP000663880"/>
    </source>
</evidence>
<organism evidence="1 2">
    <name type="scientific">Pieris macdunnoughi</name>
    <dbReference type="NCBI Taxonomy" id="345717"/>
    <lineage>
        <taxon>Eukaryota</taxon>
        <taxon>Metazoa</taxon>
        <taxon>Ecdysozoa</taxon>
        <taxon>Arthropoda</taxon>
        <taxon>Hexapoda</taxon>
        <taxon>Insecta</taxon>
        <taxon>Pterygota</taxon>
        <taxon>Neoptera</taxon>
        <taxon>Endopterygota</taxon>
        <taxon>Lepidoptera</taxon>
        <taxon>Glossata</taxon>
        <taxon>Ditrysia</taxon>
        <taxon>Papilionoidea</taxon>
        <taxon>Pieridae</taxon>
        <taxon>Pierinae</taxon>
        <taxon>Pieris</taxon>
    </lineage>
</organism>
<name>A0A821KY42_9NEOP</name>
<protein>
    <submittedName>
        <fullName evidence="1">Uncharacterized protein</fullName>
    </submittedName>
</protein>
<keyword evidence="2" id="KW-1185">Reference proteome</keyword>